<dbReference type="EnsemblPlants" id="TuG1812G0300003222.01.T01">
    <property type="protein sequence ID" value="TuG1812G0300003222.01.T01.cds435475"/>
    <property type="gene ID" value="TuG1812G0300003222.01"/>
</dbReference>
<dbReference type="Gramene" id="TuG1812G0300003222.01.T01">
    <property type="protein sequence ID" value="TuG1812G0300003222.01.T01.cds435475"/>
    <property type="gene ID" value="TuG1812G0300003222.01"/>
</dbReference>
<protein>
    <submittedName>
        <fullName evidence="1">Uncharacterized protein</fullName>
    </submittedName>
</protein>
<reference evidence="1" key="3">
    <citation type="submission" date="2022-06" db="UniProtKB">
        <authorList>
            <consortium name="EnsemblPlants"/>
        </authorList>
    </citation>
    <scope>IDENTIFICATION</scope>
</reference>
<sequence length="111" mass="11754">ICKNHLSCPISKQRRRTRSPAAFSRASCLPFCPPFANSGCGTCGCAPNGVERVGAPIRSWMDAGSDRGGCCRGIRVSCRSLGSPWRSAELSVACLVGPPHGCRHEGICSYV</sequence>
<proteinExistence type="predicted"/>
<organism evidence="1 2">
    <name type="scientific">Triticum urartu</name>
    <name type="common">Red wild einkorn</name>
    <name type="synonym">Crithodium urartu</name>
    <dbReference type="NCBI Taxonomy" id="4572"/>
    <lineage>
        <taxon>Eukaryota</taxon>
        <taxon>Viridiplantae</taxon>
        <taxon>Streptophyta</taxon>
        <taxon>Embryophyta</taxon>
        <taxon>Tracheophyta</taxon>
        <taxon>Spermatophyta</taxon>
        <taxon>Magnoliopsida</taxon>
        <taxon>Liliopsida</taxon>
        <taxon>Poales</taxon>
        <taxon>Poaceae</taxon>
        <taxon>BOP clade</taxon>
        <taxon>Pooideae</taxon>
        <taxon>Triticodae</taxon>
        <taxon>Triticeae</taxon>
        <taxon>Triticinae</taxon>
        <taxon>Triticum</taxon>
    </lineage>
</organism>
<dbReference type="Proteomes" id="UP000015106">
    <property type="component" value="Chromosome 3"/>
</dbReference>
<evidence type="ECO:0000313" key="1">
    <source>
        <dbReference type="EnsemblPlants" id="TuG1812G0300003222.01.T01.cds435475"/>
    </source>
</evidence>
<reference evidence="1" key="2">
    <citation type="submission" date="2018-03" db="EMBL/GenBank/DDBJ databases">
        <title>The Triticum urartu genome reveals the dynamic nature of wheat genome evolution.</title>
        <authorList>
            <person name="Ling H."/>
            <person name="Ma B."/>
            <person name="Shi X."/>
            <person name="Liu H."/>
            <person name="Dong L."/>
            <person name="Sun H."/>
            <person name="Cao Y."/>
            <person name="Gao Q."/>
            <person name="Zheng S."/>
            <person name="Li Y."/>
            <person name="Yu Y."/>
            <person name="Du H."/>
            <person name="Qi M."/>
            <person name="Li Y."/>
            <person name="Yu H."/>
            <person name="Cui Y."/>
            <person name="Wang N."/>
            <person name="Chen C."/>
            <person name="Wu H."/>
            <person name="Zhao Y."/>
            <person name="Zhang J."/>
            <person name="Li Y."/>
            <person name="Zhou W."/>
            <person name="Zhang B."/>
            <person name="Hu W."/>
            <person name="Eijk M."/>
            <person name="Tang J."/>
            <person name="Witsenboer H."/>
            <person name="Zhao S."/>
            <person name="Li Z."/>
            <person name="Zhang A."/>
            <person name="Wang D."/>
            <person name="Liang C."/>
        </authorList>
    </citation>
    <scope>NUCLEOTIDE SEQUENCE [LARGE SCALE GENOMIC DNA]</scope>
    <source>
        <strain evidence="1">cv. G1812</strain>
    </source>
</reference>
<reference evidence="2" key="1">
    <citation type="journal article" date="2013" name="Nature">
        <title>Draft genome of the wheat A-genome progenitor Triticum urartu.</title>
        <authorList>
            <person name="Ling H.Q."/>
            <person name="Zhao S."/>
            <person name="Liu D."/>
            <person name="Wang J."/>
            <person name="Sun H."/>
            <person name="Zhang C."/>
            <person name="Fan H."/>
            <person name="Li D."/>
            <person name="Dong L."/>
            <person name="Tao Y."/>
            <person name="Gao C."/>
            <person name="Wu H."/>
            <person name="Li Y."/>
            <person name="Cui Y."/>
            <person name="Guo X."/>
            <person name="Zheng S."/>
            <person name="Wang B."/>
            <person name="Yu K."/>
            <person name="Liang Q."/>
            <person name="Yang W."/>
            <person name="Lou X."/>
            <person name="Chen J."/>
            <person name="Feng M."/>
            <person name="Jian J."/>
            <person name="Zhang X."/>
            <person name="Luo G."/>
            <person name="Jiang Y."/>
            <person name="Liu J."/>
            <person name="Wang Z."/>
            <person name="Sha Y."/>
            <person name="Zhang B."/>
            <person name="Wu H."/>
            <person name="Tang D."/>
            <person name="Shen Q."/>
            <person name="Xue P."/>
            <person name="Zou S."/>
            <person name="Wang X."/>
            <person name="Liu X."/>
            <person name="Wang F."/>
            <person name="Yang Y."/>
            <person name="An X."/>
            <person name="Dong Z."/>
            <person name="Zhang K."/>
            <person name="Zhang X."/>
            <person name="Luo M.C."/>
            <person name="Dvorak J."/>
            <person name="Tong Y."/>
            <person name="Wang J."/>
            <person name="Yang H."/>
            <person name="Li Z."/>
            <person name="Wang D."/>
            <person name="Zhang A."/>
            <person name="Wang J."/>
        </authorList>
    </citation>
    <scope>NUCLEOTIDE SEQUENCE</scope>
    <source>
        <strain evidence="2">cv. G1812</strain>
    </source>
</reference>
<evidence type="ECO:0000313" key="2">
    <source>
        <dbReference type="Proteomes" id="UP000015106"/>
    </source>
</evidence>
<dbReference type="AlphaFoldDB" id="A0A8R7TWJ9"/>
<name>A0A8R7TWJ9_TRIUA</name>
<accession>A0A8R7TWJ9</accession>
<keyword evidence="2" id="KW-1185">Reference proteome</keyword>